<evidence type="ECO:0000256" key="10">
    <source>
        <dbReference type="ARBA" id="ARBA00023136"/>
    </source>
</evidence>
<feature type="transmembrane region" description="Helical" evidence="14">
    <location>
        <begin position="177"/>
        <end position="202"/>
    </location>
</feature>
<keyword evidence="16" id="KW-1185">Reference proteome</keyword>
<dbReference type="InterPro" id="IPR001734">
    <property type="entry name" value="Na/solute_symporter"/>
</dbReference>
<feature type="transmembrane region" description="Helical" evidence="14">
    <location>
        <begin position="142"/>
        <end position="165"/>
    </location>
</feature>
<dbReference type="eggNOG" id="COG0591">
    <property type="taxonomic scope" value="Bacteria"/>
</dbReference>
<feature type="transmembrane region" description="Helical" evidence="14">
    <location>
        <begin position="222"/>
        <end position="244"/>
    </location>
</feature>
<dbReference type="Gene3D" id="1.20.1730.10">
    <property type="entry name" value="Sodium/glucose cotransporter"/>
    <property type="match status" value="1"/>
</dbReference>
<evidence type="ECO:0000313" key="15">
    <source>
        <dbReference type="EMBL" id="KGF56582.1"/>
    </source>
</evidence>
<dbReference type="GO" id="GO:0005886">
    <property type="term" value="C:plasma membrane"/>
    <property type="evidence" value="ECO:0007669"/>
    <property type="project" value="UniProtKB-SubCell"/>
</dbReference>
<gene>
    <name evidence="15" type="ORF">HMPREF9460_00926</name>
</gene>
<keyword evidence="11" id="KW-0739">Sodium transport</keyword>
<evidence type="ECO:0000256" key="7">
    <source>
        <dbReference type="ARBA" id="ARBA00022989"/>
    </source>
</evidence>
<feature type="transmembrane region" description="Helical" evidence="14">
    <location>
        <begin position="36"/>
        <end position="59"/>
    </location>
</feature>
<dbReference type="Proteomes" id="UP000029585">
    <property type="component" value="Unassembled WGS sequence"/>
</dbReference>
<accession>A0A096CP53</accession>
<evidence type="ECO:0000256" key="9">
    <source>
        <dbReference type="ARBA" id="ARBA00023065"/>
    </source>
</evidence>
<keyword evidence="8" id="KW-0915">Sodium</keyword>
<keyword evidence="9" id="KW-0406">Ion transport</keyword>
<evidence type="ECO:0000256" key="4">
    <source>
        <dbReference type="ARBA" id="ARBA00022475"/>
    </source>
</evidence>
<evidence type="ECO:0000256" key="12">
    <source>
        <dbReference type="ARBA" id="ARBA00033708"/>
    </source>
</evidence>
<sequence length="461" mass="49883">MKATLMFVLIAVICLIGILAGRKVKSAAQWANGGKNLNWVTVGILLVTFQIGGTSTIGAAQNGYTLGIGGAWYGIAGTVAMILSMFFITHLRKYITEDTISNFMKNRYSSSISNLYSYAYLIMGFIYIPIQLFTVTTVFRTIIPALDLTWACIIGLVLAISYTVVSGVSGANYVSKVGCILMYAAMAVGLILVMGQTGSFATLTTALDASYFNLFTMPAKTWFSWFLTCFVAFLTMQAAIQPSLIAKDDASAKKGILFGAILNLPCGFICALLGMVCIAMNLDVGGNSSLAFATVINTYCPNWLTALLFASIALIVICTLAGQLLAICTIIRQLLLPVYQKKQVSERTQLTYTRLIAFVYGFITIIPTFMIQQSFLNELVTVLIACVTGPMFFALVAGMFWKKMNAKAAGWSIVSGIVVGIIWVLTGMSASWHPVYIILPVSSLVGFVVCKLTSSSRIQRT</sequence>
<evidence type="ECO:0000256" key="11">
    <source>
        <dbReference type="ARBA" id="ARBA00023201"/>
    </source>
</evidence>
<comment type="subcellular location">
    <subcellularLocation>
        <location evidence="1">Cell membrane</location>
        <topology evidence="1">Multi-pass membrane protein</topology>
    </subcellularLocation>
</comment>
<evidence type="ECO:0000256" key="2">
    <source>
        <dbReference type="ARBA" id="ARBA00006434"/>
    </source>
</evidence>
<evidence type="ECO:0000313" key="16">
    <source>
        <dbReference type="Proteomes" id="UP000029585"/>
    </source>
</evidence>
<feature type="transmembrane region" description="Helical" evidence="14">
    <location>
        <begin position="6"/>
        <end position="24"/>
    </location>
</feature>
<dbReference type="HOGENOM" id="CLU_018808_15_3_9"/>
<dbReference type="CDD" id="cd10322">
    <property type="entry name" value="SLC5sbd"/>
    <property type="match status" value="1"/>
</dbReference>
<keyword evidence="10 14" id="KW-0472">Membrane</keyword>
<feature type="transmembrane region" description="Helical" evidence="14">
    <location>
        <begin position="352"/>
        <end position="373"/>
    </location>
</feature>
<dbReference type="InterPro" id="IPR038377">
    <property type="entry name" value="Na/Glc_symporter_sf"/>
</dbReference>
<comment type="caution">
    <text evidence="15">The sequence shown here is derived from an EMBL/GenBank/DDBJ whole genome shotgun (WGS) entry which is preliminary data.</text>
</comment>
<evidence type="ECO:0000256" key="3">
    <source>
        <dbReference type="ARBA" id="ARBA00022448"/>
    </source>
</evidence>
<keyword evidence="3" id="KW-0813">Transport</keyword>
<evidence type="ECO:0008006" key="17">
    <source>
        <dbReference type="Google" id="ProtNLM"/>
    </source>
</evidence>
<dbReference type="PANTHER" id="PTHR48086">
    <property type="entry name" value="SODIUM/PROLINE SYMPORTER-RELATED"/>
    <property type="match status" value="1"/>
</dbReference>
<feature type="transmembrane region" description="Helical" evidence="14">
    <location>
        <begin position="256"/>
        <end position="282"/>
    </location>
</feature>
<dbReference type="PATRIC" id="fig|742738.3.peg.957"/>
<keyword evidence="4" id="KW-1003">Cell membrane</keyword>
<dbReference type="GO" id="GO:0005298">
    <property type="term" value="F:proline:sodium symporter activity"/>
    <property type="evidence" value="ECO:0007669"/>
    <property type="project" value="TreeGrafter"/>
</dbReference>
<organism evidence="15 16">
    <name type="scientific">Flavonifractor plautii 1_3_50AFAA</name>
    <dbReference type="NCBI Taxonomy" id="742738"/>
    <lineage>
        <taxon>Bacteria</taxon>
        <taxon>Bacillati</taxon>
        <taxon>Bacillota</taxon>
        <taxon>Clostridia</taxon>
        <taxon>Eubacteriales</taxon>
        <taxon>Oscillospiraceae</taxon>
        <taxon>Flavonifractor</taxon>
    </lineage>
</organism>
<dbReference type="EMBL" id="ADLO01000038">
    <property type="protein sequence ID" value="KGF56582.1"/>
    <property type="molecule type" value="Genomic_DNA"/>
</dbReference>
<dbReference type="GO" id="GO:0015193">
    <property type="term" value="F:L-proline transmembrane transporter activity"/>
    <property type="evidence" value="ECO:0007669"/>
    <property type="project" value="TreeGrafter"/>
</dbReference>
<dbReference type="PANTHER" id="PTHR48086:SF3">
    <property type="entry name" value="SODIUM_PROLINE SYMPORTER"/>
    <property type="match status" value="1"/>
</dbReference>
<dbReference type="RefSeq" id="WP_021633515.1">
    <property type="nucleotide sequence ID" value="NZ_KN174162.1"/>
</dbReference>
<dbReference type="PROSITE" id="PS50283">
    <property type="entry name" value="NA_SOLUT_SYMP_3"/>
    <property type="match status" value="1"/>
</dbReference>
<feature type="transmembrane region" description="Helical" evidence="14">
    <location>
        <begin position="112"/>
        <end position="130"/>
    </location>
</feature>
<evidence type="ECO:0000256" key="14">
    <source>
        <dbReference type="SAM" id="Phobius"/>
    </source>
</evidence>
<evidence type="ECO:0000256" key="1">
    <source>
        <dbReference type="ARBA" id="ARBA00004651"/>
    </source>
</evidence>
<dbReference type="GO" id="GO:0015824">
    <property type="term" value="P:proline transport"/>
    <property type="evidence" value="ECO:0007669"/>
    <property type="project" value="TreeGrafter"/>
</dbReference>
<name>A0A096CP53_FLAPL</name>
<comment type="catalytic activity">
    <reaction evidence="12">
        <text>L-proline(in) + Na(+)(in) = L-proline(out) + Na(+)(out)</text>
        <dbReference type="Rhea" id="RHEA:28967"/>
        <dbReference type="ChEBI" id="CHEBI:29101"/>
        <dbReference type="ChEBI" id="CHEBI:60039"/>
    </reaction>
</comment>
<keyword evidence="6" id="KW-0769">Symport</keyword>
<reference evidence="15 16" key="1">
    <citation type="submission" date="2011-08" db="EMBL/GenBank/DDBJ databases">
        <title>The Genome Sequence of Clostridium orbiscindens 1_3_50AFAA.</title>
        <authorList>
            <consortium name="The Broad Institute Genome Sequencing Platform"/>
            <person name="Earl A."/>
            <person name="Ward D."/>
            <person name="Feldgarden M."/>
            <person name="Gevers D."/>
            <person name="Daigneault M."/>
            <person name="Strauss J."/>
            <person name="Allen-Vercoe E."/>
            <person name="Young S.K."/>
            <person name="Zeng Q."/>
            <person name="Gargeya S."/>
            <person name="Fitzgerald M."/>
            <person name="Haas B."/>
            <person name="Abouelleil A."/>
            <person name="Alvarado L."/>
            <person name="Arachchi H.M."/>
            <person name="Berlin A."/>
            <person name="Brown A."/>
            <person name="Chapman S.B."/>
            <person name="Chen Z."/>
            <person name="Dunbar C."/>
            <person name="Freedman E."/>
            <person name="Gearin G."/>
            <person name="Gellesch M."/>
            <person name="Goldberg J."/>
            <person name="Griggs A."/>
            <person name="Gujja S."/>
            <person name="Heiman D."/>
            <person name="Howarth C."/>
            <person name="Larson L."/>
            <person name="Lui A."/>
            <person name="MacDonald P.J.P."/>
            <person name="Montmayeur A."/>
            <person name="Murphy C."/>
            <person name="Neiman D."/>
            <person name="Pearson M."/>
            <person name="Priest M."/>
            <person name="Roberts A."/>
            <person name="Saif S."/>
            <person name="Shea T."/>
            <person name="Shenoy N."/>
            <person name="Sisk P."/>
            <person name="Stolte C."/>
            <person name="Sykes S."/>
            <person name="Wortman J."/>
            <person name="Nusbaum C."/>
            <person name="Birren B."/>
        </authorList>
    </citation>
    <scope>NUCLEOTIDE SEQUENCE [LARGE SCALE GENOMIC DNA]</scope>
    <source>
        <strain evidence="15 16">1_3_50AFAA</strain>
    </source>
</reference>
<feature type="transmembrane region" description="Helical" evidence="14">
    <location>
        <begin position="71"/>
        <end position="91"/>
    </location>
</feature>
<keyword evidence="7 14" id="KW-1133">Transmembrane helix</keyword>
<dbReference type="Pfam" id="PF00474">
    <property type="entry name" value="SSF"/>
    <property type="match status" value="1"/>
</dbReference>
<evidence type="ECO:0000256" key="5">
    <source>
        <dbReference type="ARBA" id="ARBA00022692"/>
    </source>
</evidence>
<feature type="transmembrane region" description="Helical" evidence="14">
    <location>
        <begin position="379"/>
        <end position="401"/>
    </location>
</feature>
<evidence type="ECO:0000256" key="6">
    <source>
        <dbReference type="ARBA" id="ARBA00022847"/>
    </source>
</evidence>
<protein>
    <recommendedName>
        <fullName evidence="17">Sodium:solute symporter family protein</fullName>
    </recommendedName>
</protein>
<feature type="transmembrane region" description="Helical" evidence="14">
    <location>
        <begin position="408"/>
        <end position="426"/>
    </location>
</feature>
<keyword evidence="5 14" id="KW-0812">Transmembrane</keyword>
<feature type="transmembrane region" description="Helical" evidence="14">
    <location>
        <begin position="432"/>
        <end position="450"/>
    </location>
</feature>
<dbReference type="InterPro" id="IPR050277">
    <property type="entry name" value="Sodium:Solute_Symporter"/>
</dbReference>
<evidence type="ECO:0000256" key="8">
    <source>
        <dbReference type="ARBA" id="ARBA00023053"/>
    </source>
</evidence>
<evidence type="ECO:0000256" key="13">
    <source>
        <dbReference type="RuleBase" id="RU362091"/>
    </source>
</evidence>
<comment type="similarity">
    <text evidence="2 13">Belongs to the sodium:solute symporter (SSF) (TC 2.A.21) family.</text>
</comment>
<dbReference type="AlphaFoldDB" id="A0A096CP53"/>
<feature type="transmembrane region" description="Helical" evidence="14">
    <location>
        <begin position="302"/>
        <end position="331"/>
    </location>
</feature>
<proteinExistence type="inferred from homology"/>